<evidence type="ECO:0000313" key="3">
    <source>
        <dbReference type="EMBL" id="PIU10910.1"/>
    </source>
</evidence>
<evidence type="ECO:0000259" key="2">
    <source>
        <dbReference type="PROSITE" id="PS51750"/>
    </source>
</evidence>
<dbReference type="InterPro" id="IPR003497">
    <property type="entry name" value="BRO_N_domain"/>
</dbReference>
<dbReference type="PROSITE" id="PS51750">
    <property type="entry name" value="BRO_N"/>
    <property type="match status" value="1"/>
</dbReference>
<reference evidence="4" key="1">
    <citation type="submission" date="2017-09" db="EMBL/GenBank/DDBJ databases">
        <title>Depth-based differentiation of microbial function through sediment-hosted aquifers and enrichment of novel symbionts in the deep terrestrial subsurface.</title>
        <authorList>
            <person name="Probst A.J."/>
            <person name="Ladd B."/>
            <person name="Jarett J.K."/>
            <person name="Geller-Mcgrath D.E."/>
            <person name="Sieber C.M.K."/>
            <person name="Emerson J.B."/>
            <person name="Anantharaman K."/>
            <person name="Thomas B.C."/>
            <person name="Malmstrom R."/>
            <person name="Stieglmeier M."/>
            <person name="Klingl A."/>
            <person name="Woyke T."/>
            <person name="Ryan C.M."/>
            <person name="Banfield J.F."/>
        </authorList>
    </citation>
    <scope>NUCLEOTIDE SEQUENCE [LARGE SCALE GENOMIC DNA]</scope>
</reference>
<dbReference type="AlphaFoldDB" id="A0A2M6XTE9"/>
<dbReference type="Pfam" id="PF02498">
    <property type="entry name" value="Bro-N"/>
    <property type="match status" value="1"/>
</dbReference>
<protein>
    <submittedName>
        <fullName evidence="3">Phage antirepressor protein</fullName>
    </submittedName>
</protein>
<evidence type="ECO:0000256" key="1">
    <source>
        <dbReference type="SAM" id="MobiDB-lite"/>
    </source>
</evidence>
<feature type="domain" description="Bro-N" evidence="2">
    <location>
        <begin position="9"/>
        <end position="124"/>
    </location>
</feature>
<accession>A0A2M6XTE9</accession>
<gene>
    <name evidence="3" type="ORF">COT27_00615</name>
</gene>
<sequence>MASKNLSTITQIAVFRGNKVRKTIHNNEWWFVVEDVVFVLTDSANIKDYINKMRSRDPELDKGYGQFVHTLPIDTAGGRQNMNCANVEGIFRIIQSIPSPKAEPFKRWLARVGYERVKEIEDPELATKRTRALYKAKGYADSWIAKRMRGIEVRETLTDEWQKREIKEQKEYEILTAEISKATFDMTPSQYKKFKNLKKENLRDHMDDLELIFTMLGEASTTEITRVKDAKGFLENKSVAQKGGKIAGDARKKLEQETGKRVSTRKNYLKNPQDKKLLN</sequence>
<dbReference type="EMBL" id="PEXX01000012">
    <property type="protein sequence ID" value="PIU10910.1"/>
    <property type="molecule type" value="Genomic_DNA"/>
</dbReference>
<comment type="caution">
    <text evidence="3">The sequence shown here is derived from an EMBL/GenBank/DDBJ whole genome shotgun (WGS) entry which is preliminary data.</text>
</comment>
<organism evidence="3 4">
    <name type="scientific">Candidatus Kuenenbacteria bacterium CG08_land_8_20_14_0_20_37_23</name>
    <dbReference type="NCBI Taxonomy" id="1974617"/>
    <lineage>
        <taxon>Bacteria</taxon>
        <taxon>Candidatus Kueneniibacteriota</taxon>
    </lineage>
</organism>
<name>A0A2M6XTE9_9BACT</name>
<evidence type="ECO:0000313" key="4">
    <source>
        <dbReference type="Proteomes" id="UP000230586"/>
    </source>
</evidence>
<feature type="region of interest" description="Disordered" evidence="1">
    <location>
        <begin position="242"/>
        <end position="279"/>
    </location>
</feature>
<proteinExistence type="predicted"/>
<feature type="compositionally biased region" description="Basic and acidic residues" evidence="1">
    <location>
        <begin position="248"/>
        <end position="260"/>
    </location>
</feature>
<dbReference type="Proteomes" id="UP000230586">
    <property type="component" value="Unassembled WGS sequence"/>
</dbReference>
<dbReference type="SMART" id="SM01040">
    <property type="entry name" value="Bro-N"/>
    <property type="match status" value="1"/>
</dbReference>